<organism evidence="2 4">
    <name type="scientific">Rotaria magnacalcarata</name>
    <dbReference type="NCBI Taxonomy" id="392030"/>
    <lineage>
        <taxon>Eukaryota</taxon>
        <taxon>Metazoa</taxon>
        <taxon>Spiralia</taxon>
        <taxon>Gnathifera</taxon>
        <taxon>Rotifera</taxon>
        <taxon>Eurotatoria</taxon>
        <taxon>Bdelloidea</taxon>
        <taxon>Philodinida</taxon>
        <taxon>Philodinidae</taxon>
        <taxon>Rotaria</taxon>
    </lineage>
</organism>
<evidence type="ECO:0000313" key="2">
    <source>
        <dbReference type="EMBL" id="CAF2210512.1"/>
    </source>
</evidence>
<comment type="caution">
    <text evidence="2">The sequence shown here is derived from an EMBL/GenBank/DDBJ whole genome shotgun (WGS) entry which is preliminary data.</text>
</comment>
<protein>
    <recommendedName>
        <fullName evidence="6">Transposase</fullName>
    </recommendedName>
</protein>
<evidence type="ECO:0000256" key="1">
    <source>
        <dbReference type="SAM" id="MobiDB-lite"/>
    </source>
</evidence>
<dbReference type="Proteomes" id="UP000663866">
    <property type="component" value="Unassembled WGS sequence"/>
</dbReference>
<evidence type="ECO:0000313" key="3">
    <source>
        <dbReference type="EMBL" id="CAF4274569.1"/>
    </source>
</evidence>
<evidence type="ECO:0000313" key="5">
    <source>
        <dbReference type="Proteomes" id="UP000663866"/>
    </source>
</evidence>
<proteinExistence type="predicted"/>
<dbReference type="EMBL" id="CAJOBG010009837">
    <property type="protein sequence ID" value="CAF4274569.1"/>
    <property type="molecule type" value="Genomic_DNA"/>
</dbReference>
<feature type="compositionally biased region" description="Polar residues" evidence="1">
    <location>
        <begin position="118"/>
        <end position="127"/>
    </location>
</feature>
<evidence type="ECO:0000313" key="4">
    <source>
        <dbReference type="Proteomes" id="UP000663856"/>
    </source>
</evidence>
<accession>A0A816ZS86</accession>
<keyword evidence="5" id="KW-1185">Reference proteome</keyword>
<feature type="region of interest" description="Disordered" evidence="1">
    <location>
        <begin position="118"/>
        <end position="140"/>
    </location>
</feature>
<reference evidence="2" key="1">
    <citation type="submission" date="2021-02" db="EMBL/GenBank/DDBJ databases">
        <authorList>
            <person name="Nowell W R."/>
        </authorList>
    </citation>
    <scope>NUCLEOTIDE SEQUENCE</scope>
</reference>
<evidence type="ECO:0008006" key="6">
    <source>
        <dbReference type="Google" id="ProtNLM"/>
    </source>
</evidence>
<name>A0A816ZS86_9BILA</name>
<dbReference type="AlphaFoldDB" id="A0A816ZS86"/>
<gene>
    <name evidence="3" type="ORF">OVN521_LOCUS30285</name>
    <name evidence="2" type="ORF">WKI299_LOCUS34980</name>
</gene>
<sequence>MADLCKRVHSMLGQNNNLKNNDMVKHFIQEGFKRRTIYGIMKRYEIGLPVEDLPRSGRPTSFKGKSLRCLQNAAANRIGVSQRKLGKTFGVAESTIHYSLNKIGLKYYKRQKDSKYIKSTRTSTQKVSKNEREVNPPNVPNARPIEDFWPILAGRVYEGG</sequence>
<dbReference type="Proteomes" id="UP000663856">
    <property type="component" value="Unassembled WGS sequence"/>
</dbReference>
<dbReference type="EMBL" id="CAJNRF010016737">
    <property type="protein sequence ID" value="CAF2210512.1"/>
    <property type="molecule type" value="Genomic_DNA"/>
</dbReference>